<evidence type="ECO:0000256" key="15">
    <source>
        <dbReference type="SAM" id="MobiDB-lite"/>
    </source>
</evidence>
<keyword evidence="14" id="KW-0862">Zinc</keyword>
<sequence length="644" mass="73050">MKKSYITSPIYYVNDVPHIGHAYTTIVCDMLKKYRQLQGEEVFLLTGTDEHGQKIEQSAKAHNQTPQAYADSISAKFRSLWEEFDIDFDLFIRTTDSAHAKSAQTAFESMYKKGDIYKGIYEGWYCISCESHFTKHQVTDQKCPDCGKPTTTIKEESYFFALSKYEKRLLEWYEQCPDVIIPKHKRNEVIRFVESGLVDLSITRTGFSWGVPLPEGIDSENTHKHILYVWLDALISYISGIGYKEALRLDLWQDATHIVGKDILRFHAVYWPAFLMSLELPLPRKIYAHGWWTRDGVKMSKSIGNVVNPQEVAQSYGIEAFRYFLLREVPFGQDGDFSQRALIERINSDLSNDIGNLLNRLIGMAQKYFDLTLSSADIQRFYPQEVAKIAPLLQKFQTAMNDMQPHIALEELWQLLRLGNSAISIYEPWNMMKQDKSESTQALLMLISNILLKVALCLYPIMPKTATSIASVLQCTIDSQNFEHYVVQNTFIESSTLKPIPPLFPRIESPLMSEPSPAQTSLSNTSKDSSPAPSTQTFQTIGIEDFQKLDLRVGVVLECQRVPKSEKLLQFLIDLGESKPRQILSGIAKYYNPDELVGKHVCVVANLKPVKLMGLLSEGMILSAQDDEGLALLSVAKKAGSKIS</sequence>
<dbReference type="GO" id="GO:0005737">
    <property type="term" value="C:cytoplasm"/>
    <property type="evidence" value="ECO:0007669"/>
    <property type="project" value="UniProtKB-SubCell"/>
</dbReference>
<dbReference type="Pfam" id="PF01588">
    <property type="entry name" value="tRNA_bind"/>
    <property type="match status" value="1"/>
</dbReference>
<evidence type="ECO:0000256" key="2">
    <source>
        <dbReference type="ARBA" id="ARBA00004496"/>
    </source>
</evidence>
<evidence type="ECO:0000259" key="16">
    <source>
        <dbReference type="PROSITE" id="PS50886"/>
    </source>
</evidence>
<dbReference type="InterPro" id="IPR033911">
    <property type="entry name" value="MetRS_core"/>
</dbReference>
<dbReference type="GO" id="GO:0004825">
    <property type="term" value="F:methionine-tRNA ligase activity"/>
    <property type="evidence" value="ECO:0007669"/>
    <property type="project" value="UniProtKB-UniRule"/>
</dbReference>
<keyword evidence="11 14" id="KW-0648">Protein biosynthesis</keyword>
<dbReference type="PANTHER" id="PTHR43326:SF1">
    <property type="entry name" value="METHIONINE--TRNA LIGASE, MITOCHONDRIAL"/>
    <property type="match status" value="1"/>
</dbReference>
<keyword evidence="8 14" id="KW-0547">Nucleotide-binding</keyword>
<dbReference type="Proteomes" id="UP000256514">
    <property type="component" value="Unassembled WGS sequence"/>
</dbReference>
<evidence type="ECO:0000256" key="12">
    <source>
        <dbReference type="ARBA" id="ARBA00023146"/>
    </source>
</evidence>
<dbReference type="InterPro" id="IPR014758">
    <property type="entry name" value="Met-tRNA_synth"/>
</dbReference>
<organism evidence="17 18">
    <name type="scientific">Helicobacter equorum</name>
    <dbReference type="NCBI Taxonomy" id="361872"/>
    <lineage>
        <taxon>Bacteria</taxon>
        <taxon>Pseudomonadati</taxon>
        <taxon>Campylobacterota</taxon>
        <taxon>Epsilonproteobacteria</taxon>
        <taxon>Campylobacterales</taxon>
        <taxon>Helicobacteraceae</taxon>
        <taxon>Helicobacter</taxon>
    </lineage>
</organism>
<keyword evidence="14" id="KW-0479">Metal-binding</keyword>
<dbReference type="CDD" id="cd00814">
    <property type="entry name" value="MetRS_core"/>
    <property type="match status" value="1"/>
</dbReference>
<dbReference type="InterPro" id="IPR002547">
    <property type="entry name" value="tRNA-bd_dom"/>
</dbReference>
<dbReference type="CDD" id="cd07957">
    <property type="entry name" value="Anticodon_Ia_Met"/>
    <property type="match status" value="1"/>
</dbReference>
<feature type="short sequence motif" description="'HIGH' region" evidence="14">
    <location>
        <begin position="11"/>
        <end position="21"/>
    </location>
</feature>
<evidence type="ECO:0000256" key="13">
    <source>
        <dbReference type="ARBA" id="ARBA00047364"/>
    </source>
</evidence>
<dbReference type="EMBL" id="NXLT01000001">
    <property type="protein sequence ID" value="RDU68379.1"/>
    <property type="molecule type" value="Genomic_DNA"/>
</dbReference>
<comment type="cofactor">
    <cofactor evidence="14">
        <name>Zn(2+)</name>
        <dbReference type="ChEBI" id="CHEBI:29105"/>
    </cofactor>
    <text evidence="14">Binds 1 zinc ion per subunit.</text>
</comment>
<dbReference type="FunFam" id="2.40.50.140:FF:000042">
    <property type="entry name" value="Methionine--tRNA ligase"/>
    <property type="match status" value="1"/>
</dbReference>
<evidence type="ECO:0000256" key="10">
    <source>
        <dbReference type="ARBA" id="ARBA00022884"/>
    </source>
</evidence>
<comment type="caution">
    <text evidence="14">Lacks conserved residue(s) required for the propagation of feature annotation.</text>
</comment>
<feature type="region of interest" description="Disordered" evidence="15">
    <location>
        <begin position="513"/>
        <end position="535"/>
    </location>
</feature>
<evidence type="ECO:0000256" key="3">
    <source>
        <dbReference type="ARBA" id="ARBA00006590"/>
    </source>
</evidence>
<dbReference type="FunFam" id="2.170.220.10:FF:000002">
    <property type="entry name" value="Methionine--tRNA ligase"/>
    <property type="match status" value="1"/>
</dbReference>
<comment type="catalytic activity">
    <reaction evidence="13 14">
        <text>tRNA(Met) + L-methionine + ATP = L-methionyl-tRNA(Met) + AMP + diphosphate</text>
        <dbReference type="Rhea" id="RHEA:13481"/>
        <dbReference type="Rhea" id="RHEA-COMP:9667"/>
        <dbReference type="Rhea" id="RHEA-COMP:9698"/>
        <dbReference type="ChEBI" id="CHEBI:30616"/>
        <dbReference type="ChEBI" id="CHEBI:33019"/>
        <dbReference type="ChEBI" id="CHEBI:57844"/>
        <dbReference type="ChEBI" id="CHEBI:78442"/>
        <dbReference type="ChEBI" id="CHEBI:78530"/>
        <dbReference type="ChEBI" id="CHEBI:456215"/>
        <dbReference type="EC" id="6.1.1.10"/>
    </reaction>
</comment>
<keyword evidence="7 14" id="KW-0436">Ligase</keyword>
<feature type="binding site" evidence="14">
    <location>
        <position position="143"/>
    </location>
    <ligand>
        <name>Zn(2+)</name>
        <dbReference type="ChEBI" id="CHEBI:29105"/>
    </ligand>
</feature>
<dbReference type="RefSeq" id="WP_115570335.1">
    <property type="nucleotide sequence ID" value="NZ_NXLT01000001.1"/>
</dbReference>
<comment type="subcellular location">
    <subcellularLocation>
        <location evidence="2 14">Cytoplasm</location>
    </subcellularLocation>
</comment>
<comment type="similarity">
    <text evidence="3 14">Belongs to the class-I aminoacyl-tRNA synthetase family. MetG type 2A subfamily.</text>
</comment>
<dbReference type="Gene3D" id="2.170.220.10">
    <property type="match status" value="1"/>
</dbReference>
<evidence type="ECO:0000313" key="17">
    <source>
        <dbReference type="EMBL" id="RDU68379.1"/>
    </source>
</evidence>
<comment type="caution">
    <text evidence="17">The sequence shown here is derived from an EMBL/GenBank/DDBJ whole genome shotgun (WGS) entry which is preliminary data.</text>
</comment>
<dbReference type="PROSITE" id="PS50886">
    <property type="entry name" value="TRBD"/>
    <property type="match status" value="1"/>
</dbReference>
<dbReference type="PANTHER" id="PTHR43326">
    <property type="entry name" value="METHIONYL-TRNA SYNTHETASE"/>
    <property type="match status" value="1"/>
</dbReference>
<dbReference type="InterPro" id="IPR014729">
    <property type="entry name" value="Rossmann-like_a/b/a_fold"/>
</dbReference>
<evidence type="ECO:0000256" key="1">
    <source>
        <dbReference type="ARBA" id="ARBA00003314"/>
    </source>
</evidence>
<dbReference type="SUPFAM" id="SSF52374">
    <property type="entry name" value="Nucleotidylyl transferase"/>
    <property type="match status" value="1"/>
</dbReference>
<dbReference type="InterPro" id="IPR004495">
    <property type="entry name" value="Met-tRNA-synth_bsu_C"/>
</dbReference>
<feature type="compositionally biased region" description="Polar residues" evidence="15">
    <location>
        <begin position="516"/>
        <end position="535"/>
    </location>
</feature>
<evidence type="ECO:0000256" key="14">
    <source>
        <dbReference type="HAMAP-Rule" id="MF_01228"/>
    </source>
</evidence>
<dbReference type="NCBIfam" id="TIGR00399">
    <property type="entry name" value="metG_C_term"/>
    <property type="match status" value="1"/>
</dbReference>
<dbReference type="Pfam" id="PF09334">
    <property type="entry name" value="tRNA-synt_1g"/>
    <property type="match status" value="2"/>
</dbReference>
<keyword evidence="6 14" id="KW-0820">tRNA-binding</keyword>
<evidence type="ECO:0000256" key="4">
    <source>
        <dbReference type="ARBA" id="ARBA00011738"/>
    </source>
</evidence>
<dbReference type="OrthoDB" id="9810191at2"/>
<feature type="short sequence motif" description="'KMSKS' region" evidence="14">
    <location>
        <begin position="298"/>
        <end position="302"/>
    </location>
</feature>
<evidence type="ECO:0000256" key="5">
    <source>
        <dbReference type="ARBA" id="ARBA00022490"/>
    </source>
</evidence>
<dbReference type="PRINTS" id="PR01041">
    <property type="entry name" value="TRNASYNTHMET"/>
</dbReference>
<keyword evidence="12 14" id="KW-0030">Aminoacyl-tRNA synthetase</keyword>
<proteinExistence type="inferred from homology"/>
<dbReference type="GO" id="GO:0046872">
    <property type="term" value="F:metal ion binding"/>
    <property type="evidence" value="ECO:0007669"/>
    <property type="project" value="UniProtKB-KW"/>
</dbReference>
<evidence type="ECO:0000313" key="18">
    <source>
        <dbReference type="Proteomes" id="UP000256514"/>
    </source>
</evidence>
<accession>A0A3D8ISX1</accession>
<dbReference type="AlphaFoldDB" id="A0A3D8ISX1"/>
<reference evidence="17 18" key="1">
    <citation type="submission" date="2018-04" db="EMBL/GenBank/DDBJ databases">
        <title>Novel Campyloabacter and Helicobacter Species and Strains.</title>
        <authorList>
            <person name="Mannion A.J."/>
            <person name="Shen Z."/>
            <person name="Fox J.G."/>
        </authorList>
    </citation>
    <scope>NUCLEOTIDE SEQUENCE [LARGE SCALE GENOMIC DNA]</scope>
    <source>
        <strain evidence="17 18">MIT 12-6600</strain>
    </source>
</reference>
<name>A0A3D8ISX1_9HELI</name>
<feature type="domain" description="TRNA-binding" evidence="16">
    <location>
        <begin position="545"/>
        <end position="644"/>
    </location>
</feature>
<dbReference type="SUPFAM" id="SSF47323">
    <property type="entry name" value="Anticodon-binding domain of a subclass of class I aminoacyl-tRNA synthetases"/>
    <property type="match status" value="1"/>
</dbReference>
<dbReference type="CDD" id="cd02800">
    <property type="entry name" value="tRNA_bind_EcMetRS_like"/>
    <property type="match status" value="1"/>
</dbReference>
<evidence type="ECO:0000256" key="9">
    <source>
        <dbReference type="ARBA" id="ARBA00022840"/>
    </source>
</evidence>
<feature type="binding site" evidence="14">
    <location>
        <position position="129"/>
    </location>
    <ligand>
        <name>Zn(2+)</name>
        <dbReference type="ChEBI" id="CHEBI:29105"/>
    </ligand>
</feature>
<dbReference type="GO" id="GO:0000049">
    <property type="term" value="F:tRNA binding"/>
    <property type="evidence" value="ECO:0007669"/>
    <property type="project" value="UniProtKB-UniRule"/>
</dbReference>
<evidence type="ECO:0000256" key="11">
    <source>
        <dbReference type="ARBA" id="ARBA00022917"/>
    </source>
</evidence>
<dbReference type="HAMAP" id="MF_01228">
    <property type="entry name" value="Met_tRNA_synth_type2"/>
    <property type="match status" value="1"/>
</dbReference>
<comment type="function">
    <text evidence="1 14">Is required not only for elongation of protein synthesis but also for the initiation of all mRNA translation through initiator tRNA(fMet) aminoacylation.</text>
</comment>
<dbReference type="Pfam" id="PF19303">
    <property type="entry name" value="Anticodon_3"/>
    <property type="match status" value="1"/>
</dbReference>
<dbReference type="InterPro" id="IPR023457">
    <property type="entry name" value="Met-tRNA_synth_2"/>
</dbReference>
<keyword evidence="10 14" id="KW-0694">RNA-binding</keyword>
<feature type="binding site" evidence="14">
    <location>
        <position position="126"/>
    </location>
    <ligand>
        <name>Zn(2+)</name>
        <dbReference type="ChEBI" id="CHEBI:29105"/>
    </ligand>
</feature>
<dbReference type="NCBIfam" id="TIGR00398">
    <property type="entry name" value="metG"/>
    <property type="match status" value="1"/>
</dbReference>
<dbReference type="NCBIfam" id="NF008900">
    <property type="entry name" value="PRK12267.1"/>
    <property type="match status" value="1"/>
</dbReference>
<feature type="binding site" evidence="14">
    <location>
        <position position="146"/>
    </location>
    <ligand>
        <name>Zn(2+)</name>
        <dbReference type="ChEBI" id="CHEBI:29105"/>
    </ligand>
</feature>
<evidence type="ECO:0000256" key="6">
    <source>
        <dbReference type="ARBA" id="ARBA00022555"/>
    </source>
</evidence>
<dbReference type="Gene3D" id="1.10.730.10">
    <property type="entry name" value="Isoleucyl-tRNA Synthetase, Domain 1"/>
    <property type="match status" value="1"/>
</dbReference>
<dbReference type="EC" id="6.1.1.10" evidence="14"/>
<keyword evidence="18" id="KW-1185">Reference proteome</keyword>
<dbReference type="Gene3D" id="2.40.50.140">
    <property type="entry name" value="Nucleic acid-binding proteins"/>
    <property type="match status" value="1"/>
</dbReference>
<keyword evidence="9 14" id="KW-0067">ATP-binding</keyword>
<dbReference type="InterPro" id="IPR041872">
    <property type="entry name" value="Anticodon_Met"/>
</dbReference>
<keyword evidence="5 14" id="KW-0963">Cytoplasm</keyword>
<dbReference type="Gene3D" id="3.40.50.620">
    <property type="entry name" value="HUPs"/>
    <property type="match status" value="1"/>
</dbReference>
<protein>
    <recommendedName>
        <fullName evidence="14">Methionine--tRNA ligase</fullName>
        <ecNumber evidence="14">6.1.1.10</ecNumber>
    </recommendedName>
    <alternativeName>
        <fullName evidence="14">Methionyl-tRNA synthetase</fullName>
        <shortName evidence="14">MetRS</shortName>
    </alternativeName>
</protein>
<dbReference type="GO" id="GO:0006431">
    <property type="term" value="P:methionyl-tRNA aminoacylation"/>
    <property type="evidence" value="ECO:0007669"/>
    <property type="project" value="UniProtKB-UniRule"/>
</dbReference>
<comment type="subunit">
    <text evidence="4 14">Homodimer.</text>
</comment>
<evidence type="ECO:0000256" key="8">
    <source>
        <dbReference type="ARBA" id="ARBA00022741"/>
    </source>
</evidence>
<dbReference type="SUPFAM" id="SSF50249">
    <property type="entry name" value="Nucleic acid-binding proteins"/>
    <property type="match status" value="1"/>
</dbReference>
<dbReference type="GO" id="GO:0005524">
    <property type="term" value="F:ATP binding"/>
    <property type="evidence" value="ECO:0007669"/>
    <property type="project" value="UniProtKB-UniRule"/>
</dbReference>
<gene>
    <name evidence="14" type="primary">metG</name>
    <name evidence="17" type="ORF">CQA54_00780</name>
</gene>
<dbReference type="InterPro" id="IPR012340">
    <property type="entry name" value="NA-bd_OB-fold"/>
</dbReference>
<evidence type="ECO:0000256" key="7">
    <source>
        <dbReference type="ARBA" id="ARBA00022598"/>
    </source>
</evidence>
<dbReference type="InterPro" id="IPR009080">
    <property type="entry name" value="tRNAsynth_Ia_anticodon-bd"/>
</dbReference>
<dbReference type="InterPro" id="IPR015413">
    <property type="entry name" value="Methionyl/Leucyl_tRNA_Synth"/>
</dbReference>